<evidence type="ECO:0000256" key="4">
    <source>
        <dbReference type="ARBA" id="ARBA00023136"/>
    </source>
</evidence>
<dbReference type="SUPFAM" id="SSF103473">
    <property type="entry name" value="MFS general substrate transporter"/>
    <property type="match status" value="1"/>
</dbReference>
<organism evidence="7 8">
    <name type="scientific">Marinomonas rhodophyticola</name>
    <dbReference type="NCBI Taxonomy" id="2992803"/>
    <lineage>
        <taxon>Bacteria</taxon>
        <taxon>Pseudomonadati</taxon>
        <taxon>Pseudomonadota</taxon>
        <taxon>Gammaproteobacteria</taxon>
        <taxon>Oceanospirillales</taxon>
        <taxon>Oceanospirillaceae</taxon>
        <taxon>Marinomonas</taxon>
    </lineage>
</organism>
<name>A0ABT3KMA6_9GAMM</name>
<feature type="transmembrane region" description="Helical" evidence="5">
    <location>
        <begin position="101"/>
        <end position="123"/>
    </location>
</feature>
<evidence type="ECO:0000259" key="6">
    <source>
        <dbReference type="PROSITE" id="PS50850"/>
    </source>
</evidence>
<sequence>MVNLVFPSVERARAIAIWSAVSGVGMMFGSIITGMLLEFFSWHSTFIFGAILAAFALMFNHVLVPETQDEFKSPVDWVGGALITVALSGIVYAIIEAPSMGISNIWVATGLVLGSLSLIGFVWQQLRASSPLLDVRLFLHPEFGLSALAVTLTFFAMMGAFYGMSQIFQLIMGYGTFMSSIAFFPVMLPMMILSPIIPKIVDHIGTKWTVAPGLVLIAAGFLFMSQWPVEVQYWQFLVGMGTVTIGMTFVMTPATNMMMAAVPKNRSGMGSAINDTTRELGGALGIAVLGSMISSGFSTNIAKAPTELPEALRTTAESSLAAALSIAQELGTQSTEFTEQARAAFMSGTSEAMFVSFVIALAAAVLIGVFLPNHTTSK</sequence>
<dbReference type="PANTHER" id="PTHR42718">
    <property type="entry name" value="MAJOR FACILITATOR SUPERFAMILY MULTIDRUG TRANSPORTER MFSC"/>
    <property type="match status" value="1"/>
</dbReference>
<keyword evidence="2 5" id="KW-0812">Transmembrane</keyword>
<feature type="transmembrane region" description="Helical" evidence="5">
    <location>
        <begin position="208"/>
        <end position="227"/>
    </location>
</feature>
<feature type="transmembrane region" description="Helical" evidence="5">
    <location>
        <begin position="352"/>
        <end position="371"/>
    </location>
</feature>
<keyword evidence="3 5" id="KW-1133">Transmembrane helix</keyword>
<dbReference type="CDD" id="cd17321">
    <property type="entry name" value="MFS_MMR_MDR_like"/>
    <property type="match status" value="1"/>
</dbReference>
<feature type="domain" description="Major facilitator superfamily (MFS) profile" evidence="6">
    <location>
        <begin position="1"/>
        <end position="376"/>
    </location>
</feature>
<dbReference type="InterPro" id="IPR020846">
    <property type="entry name" value="MFS_dom"/>
</dbReference>
<feature type="transmembrane region" description="Helical" evidence="5">
    <location>
        <begin position="233"/>
        <end position="259"/>
    </location>
</feature>
<dbReference type="PANTHER" id="PTHR42718:SF42">
    <property type="entry name" value="EXPORT PROTEIN"/>
    <property type="match status" value="1"/>
</dbReference>
<reference evidence="7" key="1">
    <citation type="submission" date="2022-11" db="EMBL/GenBank/DDBJ databases">
        <title>Marinomonas sp. nov., isolated from marine algae.</title>
        <authorList>
            <person name="Choi D.G."/>
            <person name="Kim J.M."/>
            <person name="Lee J.K."/>
            <person name="Baek J.H."/>
            <person name="Jeon C.O."/>
        </authorList>
    </citation>
    <scope>NUCLEOTIDE SEQUENCE</scope>
    <source>
        <strain evidence="7">KJ51-3</strain>
    </source>
</reference>
<evidence type="ECO:0000256" key="5">
    <source>
        <dbReference type="SAM" id="Phobius"/>
    </source>
</evidence>
<feature type="transmembrane region" description="Helical" evidence="5">
    <location>
        <begin position="12"/>
        <end position="36"/>
    </location>
</feature>
<dbReference type="Proteomes" id="UP001431181">
    <property type="component" value="Unassembled WGS sequence"/>
</dbReference>
<protein>
    <submittedName>
        <fullName evidence="7">MFS transporter</fullName>
    </submittedName>
</protein>
<accession>A0ABT3KMA6</accession>
<dbReference type="Gene3D" id="1.20.1250.20">
    <property type="entry name" value="MFS general substrate transporter like domains"/>
    <property type="match status" value="1"/>
</dbReference>
<feature type="transmembrane region" description="Helical" evidence="5">
    <location>
        <begin position="143"/>
        <end position="165"/>
    </location>
</feature>
<evidence type="ECO:0000256" key="1">
    <source>
        <dbReference type="ARBA" id="ARBA00004141"/>
    </source>
</evidence>
<proteinExistence type="predicted"/>
<dbReference type="EMBL" id="JAPEUL010000012">
    <property type="protein sequence ID" value="MCW4631657.1"/>
    <property type="molecule type" value="Genomic_DNA"/>
</dbReference>
<comment type="subcellular location">
    <subcellularLocation>
        <location evidence="1">Membrane</location>
        <topology evidence="1">Multi-pass membrane protein</topology>
    </subcellularLocation>
</comment>
<dbReference type="PROSITE" id="PS50850">
    <property type="entry name" value="MFS"/>
    <property type="match status" value="1"/>
</dbReference>
<feature type="transmembrane region" description="Helical" evidence="5">
    <location>
        <begin position="171"/>
        <end position="196"/>
    </location>
</feature>
<feature type="transmembrane region" description="Helical" evidence="5">
    <location>
        <begin position="75"/>
        <end position="95"/>
    </location>
</feature>
<dbReference type="InterPro" id="IPR036259">
    <property type="entry name" value="MFS_trans_sf"/>
</dbReference>
<keyword evidence="8" id="KW-1185">Reference proteome</keyword>
<evidence type="ECO:0000256" key="2">
    <source>
        <dbReference type="ARBA" id="ARBA00022692"/>
    </source>
</evidence>
<dbReference type="Pfam" id="PF07690">
    <property type="entry name" value="MFS_1"/>
    <property type="match status" value="1"/>
</dbReference>
<keyword evidence="4 5" id="KW-0472">Membrane</keyword>
<evidence type="ECO:0000313" key="8">
    <source>
        <dbReference type="Proteomes" id="UP001431181"/>
    </source>
</evidence>
<evidence type="ECO:0000256" key="3">
    <source>
        <dbReference type="ARBA" id="ARBA00022989"/>
    </source>
</evidence>
<comment type="caution">
    <text evidence="7">The sequence shown here is derived from an EMBL/GenBank/DDBJ whole genome shotgun (WGS) entry which is preliminary data.</text>
</comment>
<dbReference type="InterPro" id="IPR011701">
    <property type="entry name" value="MFS"/>
</dbReference>
<evidence type="ECO:0000313" key="7">
    <source>
        <dbReference type="EMBL" id="MCW4631657.1"/>
    </source>
</evidence>
<gene>
    <name evidence="7" type="ORF">ONZ52_23340</name>
</gene>
<feature type="transmembrane region" description="Helical" evidence="5">
    <location>
        <begin position="42"/>
        <end position="63"/>
    </location>
</feature>